<keyword evidence="2" id="KW-0472">Membrane</keyword>
<dbReference type="RefSeq" id="WP_134491287.1">
    <property type="nucleotide sequence ID" value="NZ_SOEZ01000057.1"/>
</dbReference>
<feature type="compositionally biased region" description="Basic and acidic residues" evidence="1">
    <location>
        <begin position="80"/>
        <end position="93"/>
    </location>
</feature>
<feature type="transmembrane region" description="Helical" evidence="2">
    <location>
        <begin position="21"/>
        <end position="39"/>
    </location>
</feature>
<keyword evidence="2" id="KW-0812">Transmembrane</keyword>
<dbReference type="Pfam" id="PF11298">
    <property type="entry name" value="DUF3099"/>
    <property type="match status" value="1"/>
</dbReference>
<evidence type="ECO:0000313" key="4">
    <source>
        <dbReference type="Proteomes" id="UP000297866"/>
    </source>
</evidence>
<dbReference type="AlphaFoldDB" id="A0A4R8UEN2"/>
<feature type="transmembrane region" description="Helical" evidence="2">
    <location>
        <begin position="45"/>
        <end position="68"/>
    </location>
</feature>
<dbReference type="Proteomes" id="UP000297866">
    <property type="component" value="Unassembled WGS sequence"/>
</dbReference>
<proteinExistence type="predicted"/>
<evidence type="ECO:0000313" key="3">
    <source>
        <dbReference type="EMBL" id="TFB49542.1"/>
    </source>
</evidence>
<keyword evidence="2" id="KW-1133">Transmembrane helix</keyword>
<protein>
    <submittedName>
        <fullName evidence="3">DUF3099 domain-containing protein</fullName>
    </submittedName>
</protein>
<keyword evidence="4" id="KW-1185">Reference proteome</keyword>
<gene>
    <name evidence="3" type="ORF">E3O23_11930</name>
</gene>
<comment type="caution">
    <text evidence="3">The sequence shown here is derived from an EMBL/GenBank/DDBJ whole genome shotgun (WGS) entry which is preliminary data.</text>
</comment>
<accession>A0A4R8UEN2</accession>
<dbReference type="InterPro" id="IPR021449">
    <property type="entry name" value="DUF3099"/>
</dbReference>
<reference evidence="3 4" key="1">
    <citation type="submission" date="2019-03" db="EMBL/GenBank/DDBJ databases">
        <title>Genomics of glacier-inhabiting Cryobacterium strains.</title>
        <authorList>
            <person name="Liu Q."/>
            <person name="Xin Y.-H."/>
        </authorList>
    </citation>
    <scope>NUCLEOTIDE SEQUENCE [LARGE SCALE GENOMIC DNA]</scope>
    <source>
        <strain evidence="3 4">Sr47</strain>
    </source>
</reference>
<evidence type="ECO:0000256" key="1">
    <source>
        <dbReference type="SAM" id="MobiDB-lite"/>
    </source>
</evidence>
<evidence type="ECO:0000256" key="2">
    <source>
        <dbReference type="SAM" id="Phobius"/>
    </source>
</evidence>
<sequence>MKQQSITSLPLSPEEERRSRMVKYSITMGIRIVCIVLMFFVQGWWLLVCAAGAIVLPYIAVVIANVHADPRGSQVLRPGGVEKFRRDHPEDGR</sequence>
<name>A0A4R8UEN2_9MICO</name>
<dbReference type="EMBL" id="SOEZ01000057">
    <property type="protein sequence ID" value="TFB49542.1"/>
    <property type="molecule type" value="Genomic_DNA"/>
</dbReference>
<dbReference type="OrthoDB" id="4229919at2"/>
<organism evidence="3 4">
    <name type="scientific">Cryobacterium tagatosivorans</name>
    <dbReference type="NCBI Taxonomy" id="1259199"/>
    <lineage>
        <taxon>Bacteria</taxon>
        <taxon>Bacillati</taxon>
        <taxon>Actinomycetota</taxon>
        <taxon>Actinomycetes</taxon>
        <taxon>Micrococcales</taxon>
        <taxon>Microbacteriaceae</taxon>
        <taxon>Cryobacterium</taxon>
    </lineage>
</organism>
<feature type="region of interest" description="Disordered" evidence="1">
    <location>
        <begin position="71"/>
        <end position="93"/>
    </location>
</feature>